<dbReference type="EMBL" id="JACHZG010000001">
    <property type="protein sequence ID" value="MBB3326336.1"/>
    <property type="molecule type" value="Genomic_DNA"/>
</dbReference>
<reference evidence="1 2" key="1">
    <citation type="submission" date="2020-08" db="EMBL/GenBank/DDBJ databases">
        <title>Sequencing the genomes of 1000 actinobacteria strains.</title>
        <authorList>
            <person name="Klenk H.-P."/>
        </authorList>
    </citation>
    <scope>NUCLEOTIDE SEQUENCE [LARGE SCALE GENOMIC DNA]</scope>
    <source>
        <strain evidence="1 2">DSM 11053</strain>
    </source>
</reference>
<dbReference type="SUPFAM" id="SSF56784">
    <property type="entry name" value="HAD-like"/>
    <property type="match status" value="1"/>
</dbReference>
<protein>
    <submittedName>
        <fullName evidence="1">FMN phosphatase YigB (HAD superfamily)</fullName>
    </submittedName>
</protein>
<dbReference type="RefSeq" id="WP_183337300.1">
    <property type="nucleotide sequence ID" value="NZ_JACHZG010000001.1"/>
</dbReference>
<dbReference type="Proteomes" id="UP000565572">
    <property type="component" value="Unassembled WGS sequence"/>
</dbReference>
<comment type="caution">
    <text evidence="1">The sequence shown here is derived from an EMBL/GenBank/DDBJ whole genome shotgun (WGS) entry which is preliminary data.</text>
</comment>
<dbReference type="PANTHER" id="PTHR47478">
    <property type="match status" value="1"/>
</dbReference>
<evidence type="ECO:0000313" key="1">
    <source>
        <dbReference type="EMBL" id="MBB3326336.1"/>
    </source>
</evidence>
<dbReference type="AlphaFoldDB" id="A0A7W5JUJ7"/>
<evidence type="ECO:0000313" key="2">
    <source>
        <dbReference type="Proteomes" id="UP000565572"/>
    </source>
</evidence>
<keyword evidence="2" id="KW-1185">Reference proteome</keyword>
<sequence>MEVLLVDLDDTLVPDQTARDEAMQATLTAFGSSTELSAVWAVVREEWRASGLRSIPALAGVSSWEALWTDLSADLEGEAVQDGHAYQSRVWQRLLPTEDVAVVAEAFRSAREGRVGAFDWVPETLTTWAQAMDLWCATNGSSWLQRRKLRLAGLQDRFSEVLISGELGVEKSDAHFHAQVAARLNQRGRTPIGVAGDSDASDGALASFLGVRYLRVRPGVRPATAWFELP</sequence>
<dbReference type="PANTHER" id="PTHR47478:SF1">
    <property type="entry name" value="PYRIMIDINE 5'-NUCLEOTIDASE YJJG"/>
    <property type="match status" value="1"/>
</dbReference>
<dbReference type="Gene3D" id="3.40.50.1000">
    <property type="entry name" value="HAD superfamily/HAD-like"/>
    <property type="match status" value="1"/>
</dbReference>
<name>A0A7W5JUJ7_9ACTN</name>
<organism evidence="1 2">
    <name type="scientific">Microlunatus antarcticus</name>
    <dbReference type="NCBI Taxonomy" id="53388"/>
    <lineage>
        <taxon>Bacteria</taxon>
        <taxon>Bacillati</taxon>
        <taxon>Actinomycetota</taxon>
        <taxon>Actinomycetes</taxon>
        <taxon>Propionibacteriales</taxon>
        <taxon>Propionibacteriaceae</taxon>
        <taxon>Microlunatus</taxon>
    </lineage>
</organism>
<dbReference type="InterPro" id="IPR036412">
    <property type="entry name" value="HAD-like_sf"/>
</dbReference>
<dbReference type="Pfam" id="PF00702">
    <property type="entry name" value="Hydrolase"/>
    <property type="match status" value="1"/>
</dbReference>
<dbReference type="Gene3D" id="1.20.120.710">
    <property type="entry name" value="Haloacid dehalogenase hydrolase-like domain"/>
    <property type="match status" value="1"/>
</dbReference>
<proteinExistence type="predicted"/>
<dbReference type="InterPro" id="IPR023214">
    <property type="entry name" value="HAD_sf"/>
</dbReference>
<gene>
    <name evidence="1" type="ORF">FHX39_001280</name>
</gene>
<accession>A0A7W5JUJ7</accession>
<dbReference type="InterPro" id="IPR052550">
    <property type="entry name" value="Pyrimidine_5'-ntase_YjjG"/>
</dbReference>